<reference evidence="1 2" key="1">
    <citation type="submission" date="2018-03" db="EMBL/GenBank/DDBJ databases">
        <title>Aquarubrobacter algicola gen. nov., sp. nov., a novel actinobacterium isolated from shallow eutrophic lake during the end of cyanobacterial harmful algal blooms.</title>
        <authorList>
            <person name="Chun S.J."/>
        </authorList>
    </citation>
    <scope>NUCLEOTIDE SEQUENCE [LARGE SCALE GENOMIC DNA]</scope>
    <source>
        <strain evidence="1 2">Seoho-28</strain>
    </source>
</reference>
<gene>
    <name evidence="1" type="ORF">C7Y72_11350</name>
</gene>
<dbReference type="InterPro" id="IPR009409">
    <property type="entry name" value="DUF1059"/>
</dbReference>
<proteinExistence type="predicted"/>
<keyword evidence="2" id="KW-1185">Reference proteome</keyword>
<sequence>MKQFSCGAVVPGCTATFEADDEHGILTQVAAHAREDHGMDAVPDEVVAQVRANISEAA</sequence>
<evidence type="ECO:0008006" key="3">
    <source>
        <dbReference type="Google" id="ProtNLM"/>
    </source>
</evidence>
<protein>
    <recommendedName>
        <fullName evidence="3">DUF1059 domain-containing protein</fullName>
    </recommendedName>
</protein>
<evidence type="ECO:0000313" key="2">
    <source>
        <dbReference type="Proteomes" id="UP000240739"/>
    </source>
</evidence>
<organism evidence="1 2">
    <name type="scientific">Paraconexibacter algicola</name>
    <dbReference type="NCBI Taxonomy" id="2133960"/>
    <lineage>
        <taxon>Bacteria</taxon>
        <taxon>Bacillati</taxon>
        <taxon>Actinomycetota</taxon>
        <taxon>Thermoleophilia</taxon>
        <taxon>Solirubrobacterales</taxon>
        <taxon>Paraconexibacteraceae</taxon>
        <taxon>Paraconexibacter</taxon>
    </lineage>
</organism>
<evidence type="ECO:0000313" key="1">
    <source>
        <dbReference type="EMBL" id="PTL60191.1"/>
    </source>
</evidence>
<name>A0A2T4ULU6_9ACTN</name>
<dbReference type="Proteomes" id="UP000240739">
    <property type="component" value="Unassembled WGS sequence"/>
</dbReference>
<dbReference type="EMBL" id="PYYB01000001">
    <property type="protein sequence ID" value="PTL60191.1"/>
    <property type="molecule type" value="Genomic_DNA"/>
</dbReference>
<dbReference type="RefSeq" id="WP_107568836.1">
    <property type="nucleotide sequence ID" value="NZ_PYYB01000001.1"/>
</dbReference>
<dbReference type="AlphaFoldDB" id="A0A2T4ULU6"/>
<accession>A0A2T4ULU6</accession>
<comment type="caution">
    <text evidence="1">The sequence shown here is derived from an EMBL/GenBank/DDBJ whole genome shotgun (WGS) entry which is preliminary data.</text>
</comment>
<dbReference type="OrthoDB" id="3213531at2"/>
<dbReference type="Pfam" id="PF06348">
    <property type="entry name" value="DUF1059"/>
    <property type="match status" value="1"/>
</dbReference>